<feature type="compositionally biased region" description="Low complexity" evidence="5">
    <location>
        <begin position="16"/>
        <end position="40"/>
    </location>
</feature>
<dbReference type="GO" id="GO:0006633">
    <property type="term" value="P:fatty acid biosynthetic process"/>
    <property type="evidence" value="ECO:0007669"/>
    <property type="project" value="TreeGrafter"/>
</dbReference>
<dbReference type="Pfam" id="PF23024">
    <property type="entry name" value="AMP-dom_DIP2-like"/>
    <property type="match status" value="1"/>
</dbReference>
<dbReference type="GO" id="GO:0071766">
    <property type="term" value="P:Actinobacterium-type cell wall biogenesis"/>
    <property type="evidence" value="ECO:0007669"/>
    <property type="project" value="UniProtKB-ARBA"/>
</dbReference>
<evidence type="ECO:0000259" key="6">
    <source>
        <dbReference type="Pfam" id="PF00501"/>
    </source>
</evidence>
<dbReference type="InterPro" id="IPR025110">
    <property type="entry name" value="AMP-bd_C"/>
</dbReference>
<dbReference type="InterPro" id="IPR042099">
    <property type="entry name" value="ANL_N_sf"/>
</dbReference>
<dbReference type="PANTHER" id="PTHR22754">
    <property type="entry name" value="DISCO-INTERACTING PROTEIN 2 DIP2 -RELATED"/>
    <property type="match status" value="1"/>
</dbReference>
<organism evidence="8 9">
    <name type="scientific">Streptomyces lunaelactis</name>
    <dbReference type="NCBI Taxonomy" id="1535768"/>
    <lineage>
        <taxon>Bacteria</taxon>
        <taxon>Bacillati</taxon>
        <taxon>Actinomycetota</taxon>
        <taxon>Actinomycetes</taxon>
        <taxon>Kitasatosporales</taxon>
        <taxon>Streptomycetaceae</taxon>
        <taxon>Streptomyces</taxon>
    </lineage>
</organism>
<gene>
    <name evidence="8" type="ORF">SLUN_06215</name>
</gene>
<feature type="region of interest" description="Disordered" evidence="5">
    <location>
        <begin position="16"/>
        <end position="168"/>
    </location>
</feature>
<evidence type="ECO:0000256" key="4">
    <source>
        <dbReference type="ARBA" id="ARBA00023098"/>
    </source>
</evidence>
<name>A0A2R4SYC2_9ACTN</name>
<dbReference type="Gene3D" id="3.40.50.12780">
    <property type="entry name" value="N-terminal domain of ligase-like"/>
    <property type="match status" value="1"/>
</dbReference>
<evidence type="ECO:0000256" key="2">
    <source>
        <dbReference type="ARBA" id="ARBA00022598"/>
    </source>
</evidence>
<feature type="compositionally biased region" description="Basic residues" evidence="5">
    <location>
        <begin position="89"/>
        <end position="108"/>
    </location>
</feature>
<evidence type="ECO:0000256" key="5">
    <source>
        <dbReference type="SAM" id="MobiDB-lite"/>
    </source>
</evidence>
<evidence type="ECO:0000259" key="7">
    <source>
        <dbReference type="Pfam" id="PF23024"/>
    </source>
</evidence>
<reference evidence="8 9" key="1">
    <citation type="submission" date="2018-01" db="EMBL/GenBank/DDBJ databases">
        <title>Complete genome sequence of Streptomyces lunaelactis MM109T, a Ferroverdin A producer isolated from cave moonmilk deposits.</title>
        <authorList>
            <person name="Naome A."/>
            <person name="Martinet L."/>
            <person name="Maciejewska M."/>
            <person name="Anderssen S."/>
            <person name="Adam D."/>
            <person name="Tenconi E."/>
            <person name="Deflandre B."/>
            <person name="Arguelles-Arias A."/>
            <person name="Calusinska M."/>
            <person name="Copieters W."/>
            <person name="Karim L."/>
            <person name="Hanikenne M."/>
            <person name="Baurain D."/>
            <person name="van Wezel G."/>
            <person name="Smargiasso N."/>
            <person name="de Pauw E."/>
            <person name="Delfosse P."/>
            <person name="Rigali S."/>
        </authorList>
    </citation>
    <scope>NUCLEOTIDE SEQUENCE [LARGE SCALE GENOMIC DNA]</scope>
    <source>
        <strain evidence="8 9">MM109</strain>
    </source>
</reference>
<dbReference type="InterPro" id="IPR000873">
    <property type="entry name" value="AMP-dep_synth/lig_dom"/>
</dbReference>
<dbReference type="PANTHER" id="PTHR22754:SF32">
    <property type="entry name" value="DISCO-INTERACTING PROTEIN 2"/>
    <property type="match status" value="1"/>
</dbReference>
<dbReference type="InterPro" id="IPR045851">
    <property type="entry name" value="AMP-bd_C_sf"/>
</dbReference>
<dbReference type="FunFam" id="3.40.50.12780:FF:000013">
    <property type="entry name" value="Long-chain-fatty-acid--AMP ligase FadD32"/>
    <property type="match status" value="1"/>
</dbReference>
<dbReference type="InterPro" id="IPR040097">
    <property type="entry name" value="FAAL/FAAC"/>
</dbReference>
<dbReference type="CDD" id="cd05931">
    <property type="entry name" value="FAAL"/>
    <property type="match status" value="1"/>
</dbReference>
<dbReference type="KEGG" id="slk:SLUN_06215"/>
<feature type="domain" description="AMP-binding enzyme C-terminal" evidence="7">
    <location>
        <begin position="662"/>
        <end position="778"/>
    </location>
</feature>
<dbReference type="GO" id="GO:0005886">
    <property type="term" value="C:plasma membrane"/>
    <property type="evidence" value="ECO:0007669"/>
    <property type="project" value="TreeGrafter"/>
</dbReference>
<keyword evidence="2" id="KW-0436">Ligase</keyword>
<comment type="similarity">
    <text evidence="1">Belongs to the ATP-dependent AMP-binding enzyme family.</text>
</comment>
<dbReference type="InterPro" id="IPR020845">
    <property type="entry name" value="AMP-binding_CS"/>
</dbReference>
<dbReference type="Gene3D" id="3.30.300.30">
    <property type="match status" value="1"/>
</dbReference>
<keyword evidence="9" id="KW-1185">Reference proteome</keyword>
<sequence length="783" mass="83196">MRAASSCAPAASAFWTAVSSSSPAGWTTSSSWRACSTTRTTSRRPREEATRPYGKAAAAHSPSRTADARASSSWLRSTAGTASWPALRRTLRQVHARPSGRTRSKKPSGRPSSPGTVSGPTRSSWSRPVRCRSPPAASYSARGAGPGTGRGCSRRSEPRSMQGGRANCRRLLPPSTVWSGLMQTNHQYSVRLPEGVAGEHGALTTLIDLCRTRAAAEPDRKSFVFLGDGVDESDSLTLAELDRCARAIAVTLLKQAPTAGACALLSYPPGLEFHAAFLGCIYAGLIPVPVAPLDGTRGNAKWTRVESIAASSESRLFLSTGPMLAAAEPVLTGTEGLARLDRVATDEVCLDLARQWTPPVTAAEMVAYLQYSSGSTGVPKGVAITHSNVLNNLSLIYDNTRRSADDAGLPRPSSVSWLPPHHNMGLICNVLESLFSGRDVTLLPTMTFVQRPLTWLRAISRLGRADSCAPNFAYDLCVRRVTDAQRRELDLSRWEMALVGGEPVRADTLDRFCAAFAEAGFRRGALSPAYGLAEATVMVTAVPVGQGPEVLRVDSEALAAGKVRPAASALDSRELVGCGPIHPLSTAVAVDPETGKPCDEDEVGEIFVSGPSVATGYLNAPKESAETFMGTLPDQPGERFLRTGDLGFLHSGELFITGRAKDVIIIAGANHYPQDIEATVEASHPAVREFGACAVSVDDGAHERLIVLAETMAAAGGGSDEPVTAQEIKQEIRRAVHAGHRIQVHDVVLLKPGTLPLTTTGKLQRRDSRDRYLGGSFEAALIE</sequence>
<dbReference type="GO" id="GO:0016874">
    <property type="term" value="F:ligase activity"/>
    <property type="evidence" value="ECO:0007669"/>
    <property type="project" value="UniProtKB-KW"/>
</dbReference>
<feature type="domain" description="AMP-dependent synthetase/ligase" evidence="6">
    <location>
        <begin position="211"/>
        <end position="618"/>
    </location>
</feature>
<proteinExistence type="inferred from homology"/>
<accession>A0A2R4SYC2</accession>
<dbReference type="PROSITE" id="PS00455">
    <property type="entry name" value="AMP_BINDING"/>
    <property type="match status" value="1"/>
</dbReference>
<feature type="compositionally biased region" description="Polar residues" evidence="5">
    <location>
        <begin position="70"/>
        <end position="81"/>
    </location>
</feature>
<dbReference type="GO" id="GO:0070566">
    <property type="term" value="F:adenylyltransferase activity"/>
    <property type="evidence" value="ECO:0007669"/>
    <property type="project" value="TreeGrafter"/>
</dbReference>
<evidence type="ECO:0000313" key="8">
    <source>
        <dbReference type="EMBL" id="AVZ71844.1"/>
    </source>
</evidence>
<evidence type="ECO:0000256" key="3">
    <source>
        <dbReference type="ARBA" id="ARBA00022832"/>
    </source>
</evidence>
<dbReference type="AlphaFoldDB" id="A0A2R4SYC2"/>
<dbReference type="Proteomes" id="UP000244201">
    <property type="component" value="Chromosome"/>
</dbReference>
<evidence type="ECO:0000313" key="9">
    <source>
        <dbReference type="Proteomes" id="UP000244201"/>
    </source>
</evidence>
<dbReference type="SUPFAM" id="SSF56801">
    <property type="entry name" value="Acetyl-CoA synthetase-like"/>
    <property type="match status" value="1"/>
</dbReference>
<keyword evidence="4" id="KW-0443">Lipid metabolism</keyword>
<evidence type="ECO:0000256" key="1">
    <source>
        <dbReference type="ARBA" id="ARBA00006432"/>
    </source>
</evidence>
<dbReference type="EMBL" id="CP026304">
    <property type="protein sequence ID" value="AVZ71844.1"/>
    <property type="molecule type" value="Genomic_DNA"/>
</dbReference>
<keyword evidence="3" id="KW-0276">Fatty acid metabolism</keyword>
<dbReference type="Pfam" id="PF00501">
    <property type="entry name" value="AMP-binding"/>
    <property type="match status" value="1"/>
</dbReference>
<protein>
    <submittedName>
        <fullName evidence="8">Uncharacterized protein</fullName>
    </submittedName>
</protein>